<feature type="compositionally biased region" description="Polar residues" evidence="5">
    <location>
        <begin position="352"/>
        <end position="373"/>
    </location>
</feature>
<feature type="region of interest" description="Disordered" evidence="5">
    <location>
        <begin position="1"/>
        <end position="44"/>
    </location>
</feature>
<name>A0A9W7XLJ7_9FUNG</name>
<evidence type="ECO:0000313" key="9">
    <source>
        <dbReference type="Proteomes" id="UP001145021"/>
    </source>
</evidence>
<feature type="compositionally biased region" description="Low complexity" evidence="5">
    <location>
        <begin position="25"/>
        <end position="35"/>
    </location>
</feature>
<dbReference type="InterPro" id="IPR051575">
    <property type="entry name" value="Myb-like_DNA-bd"/>
</dbReference>
<evidence type="ECO:0000256" key="1">
    <source>
        <dbReference type="ARBA" id="ARBA00023015"/>
    </source>
</evidence>
<feature type="region of interest" description="Disordered" evidence="5">
    <location>
        <begin position="62"/>
        <end position="83"/>
    </location>
</feature>
<evidence type="ECO:0000256" key="5">
    <source>
        <dbReference type="SAM" id="MobiDB-lite"/>
    </source>
</evidence>
<feature type="compositionally biased region" description="Low complexity" evidence="5">
    <location>
        <begin position="375"/>
        <end position="384"/>
    </location>
</feature>
<feature type="region of interest" description="Disordered" evidence="5">
    <location>
        <begin position="113"/>
        <end position="139"/>
    </location>
</feature>
<dbReference type="EMBL" id="JANBOH010000033">
    <property type="protein sequence ID" value="KAJ1647304.1"/>
    <property type="molecule type" value="Genomic_DNA"/>
</dbReference>
<gene>
    <name evidence="8" type="primary">BAS1</name>
    <name evidence="8" type="ORF">LPJ64_001285</name>
</gene>
<feature type="compositionally biased region" description="Low complexity" evidence="5">
    <location>
        <begin position="1"/>
        <end position="16"/>
    </location>
</feature>
<feature type="domain" description="Myb-like" evidence="6">
    <location>
        <begin position="483"/>
        <end position="535"/>
    </location>
</feature>
<accession>A0A9W7XLJ7</accession>
<keyword evidence="3" id="KW-0804">Transcription</keyword>
<dbReference type="SUPFAM" id="SSF46689">
    <property type="entry name" value="Homeodomain-like"/>
    <property type="match status" value="1"/>
</dbReference>
<keyword evidence="4" id="KW-0539">Nucleus</keyword>
<dbReference type="PANTHER" id="PTHR46621">
    <property type="entry name" value="SNRNA-ACTIVATING PROTEIN COMPLEX SUBUNIT 4"/>
    <property type="match status" value="1"/>
</dbReference>
<dbReference type="GO" id="GO:0042795">
    <property type="term" value="P:snRNA transcription by RNA polymerase II"/>
    <property type="evidence" value="ECO:0007669"/>
    <property type="project" value="TreeGrafter"/>
</dbReference>
<dbReference type="PROSITE" id="PS51294">
    <property type="entry name" value="HTH_MYB"/>
    <property type="match status" value="1"/>
</dbReference>
<feature type="compositionally biased region" description="Low complexity" evidence="5">
    <location>
        <begin position="224"/>
        <end position="234"/>
    </location>
</feature>
<dbReference type="InterPro" id="IPR009057">
    <property type="entry name" value="Homeodomain-like_sf"/>
</dbReference>
<evidence type="ECO:0000259" key="7">
    <source>
        <dbReference type="PROSITE" id="PS51294"/>
    </source>
</evidence>
<feature type="region of interest" description="Disordered" evidence="5">
    <location>
        <begin position="200"/>
        <end position="235"/>
    </location>
</feature>
<dbReference type="PROSITE" id="PS50090">
    <property type="entry name" value="MYB_LIKE"/>
    <property type="match status" value="1"/>
</dbReference>
<dbReference type="PANTHER" id="PTHR46621:SF1">
    <property type="entry name" value="SNRNA-ACTIVATING PROTEIN COMPLEX SUBUNIT 4"/>
    <property type="match status" value="1"/>
</dbReference>
<evidence type="ECO:0000256" key="3">
    <source>
        <dbReference type="ARBA" id="ARBA00023163"/>
    </source>
</evidence>
<feature type="domain" description="HTH myb-type" evidence="7">
    <location>
        <begin position="483"/>
        <end position="539"/>
    </location>
</feature>
<dbReference type="GO" id="GO:0001006">
    <property type="term" value="F:RNA polymerase III type 3 promoter sequence-specific DNA binding"/>
    <property type="evidence" value="ECO:0007669"/>
    <property type="project" value="TreeGrafter"/>
</dbReference>
<feature type="region of interest" description="Disordered" evidence="5">
    <location>
        <begin position="352"/>
        <end position="384"/>
    </location>
</feature>
<protein>
    <submittedName>
        <fullName evidence="8">Myb-like DNA-binding protein bas1</fullName>
    </submittedName>
</protein>
<comment type="caution">
    <text evidence="8">The sequence shown here is derived from an EMBL/GenBank/DDBJ whole genome shotgun (WGS) entry which is preliminary data.</text>
</comment>
<dbReference type="AlphaFoldDB" id="A0A9W7XLJ7"/>
<feature type="compositionally biased region" description="Low complexity" evidence="5">
    <location>
        <begin position="130"/>
        <end position="139"/>
    </location>
</feature>
<feature type="region of interest" description="Disordered" evidence="5">
    <location>
        <begin position="153"/>
        <end position="187"/>
    </location>
</feature>
<proteinExistence type="predicted"/>
<dbReference type="Pfam" id="PF00249">
    <property type="entry name" value="Myb_DNA-binding"/>
    <property type="match status" value="1"/>
</dbReference>
<feature type="region of interest" description="Disordered" evidence="5">
    <location>
        <begin position="253"/>
        <end position="276"/>
    </location>
</feature>
<dbReference type="InterPro" id="IPR001005">
    <property type="entry name" value="SANT/Myb"/>
</dbReference>
<dbReference type="Gene3D" id="1.10.10.60">
    <property type="entry name" value="Homeodomain-like"/>
    <property type="match status" value="1"/>
</dbReference>
<dbReference type="GO" id="GO:0000978">
    <property type="term" value="F:RNA polymerase II cis-regulatory region sequence-specific DNA binding"/>
    <property type="evidence" value="ECO:0007669"/>
    <property type="project" value="TreeGrafter"/>
</dbReference>
<keyword evidence="2 8" id="KW-0238">DNA-binding</keyword>
<sequence>MEMHSSISRAPLASRSPRSRDQRRSSAATAVSSGAGKKHMLQFSDNAARDTDMYYHARCAADEENSQVSSSLQKKKSQAGYNSALPDETEINTMDVAELRQTMLNFVRLRKAACSPSNGPDAASDIHARSPSSPLTSSSFASVSSLATSVSAPSAAMPAAHKDATDSPQAHKRHRHDSDTSGSQQRMGIDLLLNASTLSDKMGRYGSPGHHDAYQLPSPPTQPFSPSSTASSWSNMQQHTVLPPISQLAQGCSMMDPRARMSSSSPSLTAVGAHPMSAPPDGAFDIGSVGASSLEAYKISGSTGQQSQSSRCASGFSPAAGACSTSYPPPISATRSQPGLGFGAHYFTPPESHQNSPMGVTPAQTAQGSSSRMGTLPVPSSTSLVLPPTSDTVICPDFHRRQPCPVSPTAALQTARPGQQPSSPPFTFGRAPQTSHHNFYAQAHQLPQQPTLPQQSAQHISVVAPARNVSKPKFNYAFLDTKRPRGPSARWSPEEDALLKRAVKQYGEDRQWVKVAQQVPGRTNLQCRQRWLCNIKAQVEKEQNTAS</sequence>
<evidence type="ECO:0000259" key="6">
    <source>
        <dbReference type="PROSITE" id="PS50090"/>
    </source>
</evidence>
<keyword evidence="9" id="KW-1185">Reference proteome</keyword>
<reference evidence="8" key="1">
    <citation type="submission" date="2022-07" db="EMBL/GenBank/DDBJ databases">
        <title>Phylogenomic reconstructions and comparative analyses of Kickxellomycotina fungi.</title>
        <authorList>
            <person name="Reynolds N.K."/>
            <person name="Stajich J.E."/>
            <person name="Barry K."/>
            <person name="Grigoriev I.V."/>
            <person name="Crous P."/>
            <person name="Smith M.E."/>
        </authorList>
    </citation>
    <scope>NUCLEOTIDE SEQUENCE</scope>
    <source>
        <strain evidence="8">NBRC 105413</strain>
    </source>
</reference>
<evidence type="ECO:0000313" key="8">
    <source>
        <dbReference type="EMBL" id="KAJ1647304.1"/>
    </source>
</evidence>
<dbReference type="GO" id="GO:0042796">
    <property type="term" value="P:snRNA transcription by RNA polymerase III"/>
    <property type="evidence" value="ECO:0007669"/>
    <property type="project" value="TreeGrafter"/>
</dbReference>
<evidence type="ECO:0000256" key="4">
    <source>
        <dbReference type="ARBA" id="ARBA00023242"/>
    </source>
</evidence>
<evidence type="ECO:0000256" key="2">
    <source>
        <dbReference type="ARBA" id="ARBA00023125"/>
    </source>
</evidence>
<dbReference type="InterPro" id="IPR017930">
    <property type="entry name" value="Myb_dom"/>
</dbReference>
<dbReference type="Proteomes" id="UP001145021">
    <property type="component" value="Unassembled WGS sequence"/>
</dbReference>
<dbReference type="GO" id="GO:0019185">
    <property type="term" value="C:snRNA-activating protein complex"/>
    <property type="evidence" value="ECO:0007669"/>
    <property type="project" value="TreeGrafter"/>
</dbReference>
<dbReference type="CDD" id="cd00167">
    <property type="entry name" value="SANT"/>
    <property type="match status" value="1"/>
</dbReference>
<keyword evidence="1" id="KW-0805">Transcription regulation</keyword>
<dbReference type="SMART" id="SM00717">
    <property type="entry name" value="SANT"/>
    <property type="match status" value="1"/>
</dbReference>
<organism evidence="8 9">
    <name type="scientific">Coemansia asiatica</name>
    <dbReference type="NCBI Taxonomy" id="1052880"/>
    <lineage>
        <taxon>Eukaryota</taxon>
        <taxon>Fungi</taxon>
        <taxon>Fungi incertae sedis</taxon>
        <taxon>Zoopagomycota</taxon>
        <taxon>Kickxellomycotina</taxon>
        <taxon>Kickxellomycetes</taxon>
        <taxon>Kickxellales</taxon>
        <taxon>Kickxellaceae</taxon>
        <taxon>Coemansia</taxon>
    </lineage>
</organism>